<protein>
    <submittedName>
        <fullName evidence="5">Flavin reductase family protein</fullName>
    </submittedName>
    <submittedName>
        <fullName evidence="4">Possible oxidoreductase</fullName>
        <ecNumber evidence="4">1.-.-.-</ecNumber>
    </submittedName>
</protein>
<dbReference type="EC" id="1.-.-.-" evidence="4"/>
<feature type="domain" description="Flavin reductase like" evidence="3">
    <location>
        <begin position="12"/>
        <end position="157"/>
    </location>
</feature>
<dbReference type="EMBL" id="CP106982">
    <property type="protein sequence ID" value="UYF93230.1"/>
    <property type="molecule type" value="Genomic_DNA"/>
</dbReference>
<dbReference type="InterPro" id="IPR012349">
    <property type="entry name" value="Split_barrel_FMN-bd"/>
</dbReference>
<name>A0A059MV99_9NOCA</name>
<gene>
    <name evidence="5" type="ORF">OCS65_22700</name>
    <name evidence="4" type="ORF">RAJCM14343_2810</name>
</gene>
<evidence type="ECO:0000313" key="6">
    <source>
        <dbReference type="Proteomes" id="UP000325466"/>
    </source>
</evidence>
<comment type="similarity">
    <text evidence="1">Belongs to the non-flavoprotein flavin reductase family.</text>
</comment>
<reference evidence="4 6" key="1">
    <citation type="journal article" date="2018" name="Biodegradation">
        <title>1,4-Dioxane degradation characteristics of Rhodococcus aetherivorans JCM 14343.</title>
        <authorList>
            <person name="Inoue D."/>
            <person name="Tsunoda T."/>
            <person name="Yamamoto N."/>
            <person name="Ike M."/>
            <person name="Sei K."/>
        </authorList>
    </citation>
    <scope>NUCLEOTIDE SEQUENCE [LARGE SCALE GENOMIC DNA]</scope>
    <source>
        <strain evidence="4 6">JCM 14343</strain>
    </source>
</reference>
<evidence type="ECO:0000256" key="1">
    <source>
        <dbReference type="ARBA" id="ARBA00008898"/>
    </source>
</evidence>
<reference evidence="4" key="2">
    <citation type="submission" date="2019-10" db="EMBL/GenBank/DDBJ databases">
        <title>Draft genome sequence of Rhodococcus aetherivorans JCM 14343.</title>
        <authorList>
            <person name="Inoue D."/>
            <person name="Nakazawa M."/>
            <person name="Yamamoto N."/>
            <person name="Sei K."/>
            <person name="Ike M."/>
        </authorList>
    </citation>
    <scope>NUCLEOTIDE SEQUENCE</scope>
    <source>
        <strain evidence="4">JCM 14343</strain>
    </source>
</reference>
<dbReference type="AlphaFoldDB" id="A0A059MV99"/>
<dbReference type="InterPro" id="IPR050268">
    <property type="entry name" value="NADH-dep_flavin_reductase"/>
</dbReference>
<dbReference type="Proteomes" id="UP000325466">
    <property type="component" value="Unassembled WGS sequence"/>
</dbReference>
<dbReference type="GeneID" id="83623288"/>
<keyword evidence="6" id="KW-1185">Reference proteome</keyword>
<evidence type="ECO:0000313" key="5">
    <source>
        <dbReference type="EMBL" id="UYF93230.1"/>
    </source>
</evidence>
<dbReference type="SMART" id="SM00903">
    <property type="entry name" value="Flavin_Reduct"/>
    <property type="match status" value="1"/>
</dbReference>
<evidence type="ECO:0000256" key="2">
    <source>
        <dbReference type="ARBA" id="ARBA00023002"/>
    </source>
</evidence>
<keyword evidence="2 4" id="KW-0560">Oxidoreductase</keyword>
<sequence>MTSAHKVFHSIVGRLDQPVFVVTTRVLEERTGCLVGFATQASIDPPRFLVGLSTSNRTFRVATAAEHLVVHVLGRDQLPLARLFGGETGDEVDKFSRCAWHDGPHGLPVLDGVPAWFIGRVVGRAALGDHVGFLLDPDGGECHGELNDVIRHGDVRDLDAGHAP</sequence>
<accession>N1M795</accession>
<dbReference type="PANTHER" id="PTHR30466">
    <property type="entry name" value="FLAVIN REDUCTASE"/>
    <property type="match status" value="1"/>
</dbReference>
<dbReference type="SUPFAM" id="SSF50475">
    <property type="entry name" value="FMN-binding split barrel"/>
    <property type="match status" value="1"/>
</dbReference>
<organism evidence="5 7">
    <name type="scientific">Rhodococcus aetherivorans</name>
    <dbReference type="NCBI Taxonomy" id="191292"/>
    <lineage>
        <taxon>Bacteria</taxon>
        <taxon>Bacillati</taxon>
        <taxon>Actinomycetota</taxon>
        <taxon>Actinomycetes</taxon>
        <taxon>Mycobacteriales</taxon>
        <taxon>Nocardiaceae</taxon>
        <taxon>Rhodococcus</taxon>
    </lineage>
</organism>
<reference evidence="5" key="3">
    <citation type="submission" date="2022-09" db="EMBL/GenBank/DDBJ databases">
        <title>The genome sequence of Rhodococcus aetherivorans N1.</title>
        <authorList>
            <person name="Jiang W."/>
        </authorList>
    </citation>
    <scope>NUCLEOTIDE SEQUENCE</scope>
    <source>
        <strain evidence="5">N1</strain>
    </source>
</reference>
<dbReference type="Gene3D" id="2.30.110.10">
    <property type="entry name" value="Electron Transport, Fmn-binding Protein, Chain A"/>
    <property type="match status" value="1"/>
</dbReference>
<dbReference type="Pfam" id="PF01613">
    <property type="entry name" value="Flavin_Reduct"/>
    <property type="match status" value="1"/>
</dbReference>
<dbReference type="RefSeq" id="WP_006936074.1">
    <property type="nucleotide sequence ID" value="NZ_BAAAYP010000042.1"/>
</dbReference>
<dbReference type="InterPro" id="IPR002563">
    <property type="entry name" value="Flavin_Rdtase-like_dom"/>
</dbReference>
<dbReference type="EMBL" id="BLAH01000086">
    <property type="protein sequence ID" value="GES37555.1"/>
    <property type="molecule type" value="Genomic_DNA"/>
</dbReference>
<dbReference type="GO" id="GO:0042602">
    <property type="term" value="F:riboflavin reductase (NADPH) activity"/>
    <property type="evidence" value="ECO:0007669"/>
    <property type="project" value="TreeGrafter"/>
</dbReference>
<dbReference type="PANTHER" id="PTHR30466:SF15">
    <property type="entry name" value="POSSIBLE OXIDOREDUCTASE"/>
    <property type="match status" value="1"/>
</dbReference>
<dbReference type="Proteomes" id="UP001163947">
    <property type="component" value="Chromosome"/>
</dbReference>
<evidence type="ECO:0000259" key="3">
    <source>
        <dbReference type="SMART" id="SM00903"/>
    </source>
</evidence>
<evidence type="ECO:0000313" key="7">
    <source>
        <dbReference type="Proteomes" id="UP001163947"/>
    </source>
</evidence>
<dbReference type="GO" id="GO:0010181">
    <property type="term" value="F:FMN binding"/>
    <property type="evidence" value="ECO:0007669"/>
    <property type="project" value="InterPro"/>
</dbReference>
<accession>A0A059MV99</accession>
<evidence type="ECO:0000313" key="4">
    <source>
        <dbReference type="EMBL" id="GES37555.1"/>
    </source>
</evidence>
<proteinExistence type="inferred from homology"/>